<dbReference type="InterPro" id="IPR005194">
    <property type="entry name" value="Glyco_hydro_65_C"/>
</dbReference>
<dbReference type="Pfam" id="PF03632">
    <property type="entry name" value="Glyco_hydro_65m"/>
    <property type="match status" value="1"/>
</dbReference>
<accession>A0AAN7U2J5</accession>
<sequence>MKIGNIISLFVLIVFISIIKSQEYLQPPQWWNERVEAGNLLSISNGEKEPTNYLMTNVGNGYVAFVIGGSFIYVGGVFNGPAINLGNANNLPSHRAGIPNFQNIEISNAQFQYAGLDIENATYTRVYTISSSPGTIVKQIFYAHQKIRNILVQEIEVNNNQSEDDITLQLEVVGINLTSNVDFNIFNITSDDDYQLYNLTIKVPEVSFMTSVAVTTTTVPQSITIKKGETKKHHYITSFLTNIETDDYIEGSIDIYKTSYLLADLLMKSHLDEWNKIWISGIEVGGDSHLQQVVNSSLYYLFSSIRDDWAHGLSPGGLASDGYNGHSFWDTETWMLPPILLLNPKIVKDCLLQYRINNLQGAHEKATGYKLDNYTGYMFPWESAFTGVEVCPTFAPTGILEQHITADIALAMRQYYYLTGDLEWLIDYGYKALKGIAEFWASRVQYDQSTQQYSINTVIPPDEYAIGVNNSVYTNVAVKMTFEWVIEAATLVNDTSNIPLELWRSIADGLVILFDESTQWHPEYVGYSGETIKQADVVLLGFPLMYNMSKEVRKNDLIYYEAVTTNSGPAMTYSMHTVAWLELESLENATKQWYRSYNNCNNSPFLVWTETPTGGAVNFATGMGGFLQGLMFGYGGLRIYEGNLDFYPQLPQGTTSLKIRSMNYIGSTFNIGWNQTTITFEMLTFNPSVYLTLLSTEYDNLVLSTLDPIYLNFGSKFQIYLNNNDY</sequence>
<dbReference type="SUPFAM" id="SSF48208">
    <property type="entry name" value="Six-hairpin glycosidases"/>
    <property type="match status" value="1"/>
</dbReference>
<feature type="domain" description="Glycoside hydrolase family 65 C-terminal" evidence="11">
    <location>
        <begin position="637"/>
        <end position="683"/>
    </location>
</feature>
<evidence type="ECO:0000256" key="1">
    <source>
        <dbReference type="ARBA" id="ARBA00006768"/>
    </source>
</evidence>
<keyword evidence="13" id="KW-1185">Reference proteome</keyword>
<comment type="catalytic activity">
    <reaction evidence="4">
        <text>(5R)-5-O-[alpha-D-glucosyl-(1-&gt;2)-beta-D-galactosyl]-5-hydroxy-L-lysyl-[collagen] + H2O = (5R)-5-O-(beta-D-galactosyl)-5-hydroxy-L-lysyl-[collagen] + D-glucose</text>
        <dbReference type="Rhea" id="RHEA:11068"/>
        <dbReference type="Rhea" id="RHEA-COMP:12753"/>
        <dbReference type="Rhea" id="RHEA-COMP:12754"/>
        <dbReference type="ChEBI" id="CHEBI:4167"/>
        <dbReference type="ChEBI" id="CHEBI:15377"/>
        <dbReference type="ChEBI" id="CHEBI:133443"/>
        <dbReference type="ChEBI" id="CHEBI:133452"/>
        <dbReference type="EC" id="3.2.1.107"/>
    </reaction>
</comment>
<dbReference type="EC" id="3.2.1.107" evidence="6"/>
<dbReference type="InterPro" id="IPR008928">
    <property type="entry name" value="6-hairpin_glycosidase_sf"/>
</dbReference>
<name>A0AAN7U2J5_9MYCE</name>
<dbReference type="InterPro" id="IPR012341">
    <property type="entry name" value="6hp_glycosidase-like_sf"/>
</dbReference>
<evidence type="ECO:0000256" key="3">
    <source>
        <dbReference type="ARBA" id="ARBA00023295"/>
    </source>
</evidence>
<dbReference type="InterPro" id="IPR005195">
    <property type="entry name" value="Glyco_hydro_65_M"/>
</dbReference>
<dbReference type="AlphaFoldDB" id="A0AAN7U2J5"/>
<comment type="similarity">
    <text evidence="1">Belongs to the glycosyl hydrolase 65 family.</text>
</comment>
<evidence type="ECO:0000256" key="9">
    <source>
        <dbReference type="SAM" id="SignalP"/>
    </source>
</evidence>
<evidence type="ECO:0000256" key="5">
    <source>
        <dbReference type="ARBA" id="ARBA00053339"/>
    </source>
</evidence>
<dbReference type="PANTHER" id="PTHR11051">
    <property type="entry name" value="GLYCOSYL HYDROLASE-RELATED"/>
    <property type="match status" value="1"/>
</dbReference>
<comment type="caution">
    <text evidence="12">The sequence shown here is derived from an EMBL/GenBank/DDBJ whole genome shotgun (WGS) entry which is preliminary data.</text>
</comment>
<dbReference type="PANTHER" id="PTHR11051:SF8">
    <property type="entry name" value="PROTEIN-GLUCOSYLGALACTOSYLHYDROXYLYSINE GLUCOSIDASE"/>
    <property type="match status" value="1"/>
</dbReference>
<organism evidence="12 13">
    <name type="scientific">Dictyostelium firmibasis</name>
    <dbReference type="NCBI Taxonomy" id="79012"/>
    <lineage>
        <taxon>Eukaryota</taxon>
        <taxon>Amoebozoa</taxon>
        <taxon>Evosea</taxon>
        <taxon>Eumycetozoa</taxon>
        <taxon>Dictyostelia</taxon>
        <taxon>Dictyosteliales</taxon>
        <taxon>Dictyosteliaceae</taxon>
        <taxon>Dictyostelium</taxon>
    </lineage>
</organism>
<feature type="domain" description="Glycoside hydrolase family 65 central catalytic" evidence="10">
    <location>
        <begin position="298"/>
        <end position="527"/>
    </location>
</feature>
<dbReference type="GO" id="GO:0005975">
    <property type="term" value="P:carbohydrate metabolic process"/>
    <property type="evidence" value="ECO:0007669"/>
    <property type="project" value="InterPro"/>
</dbReference>
<evidence type="ECO:0000313" key="12">
    <source>
        <dbReference type="EMBL" id="KAK5580016.1"/>
    </source>
</evidence>
<feature type="signal peptide" evidence="9">
    <location>
        <begin position="1"/>
        <end position="21"/>
    </location>
</feature>
<evidence type="ECO:0000256" key="6">
    <source>
        <dbReference type="ARBA" id="ARBA00066430"/>
    </source>
</evidence>
<gene>
    <name evidence="12" type="ORF">RB653_000028</name>
</gene>
<evidence type="ECO:0000256" key="7">
    <source>
        <dbReference type="ARBA" id="ARBA00071505"/>
    </source>
</evidence>
<dbReference type="Proteomes" id="UP001344447">
    <property type="component" value="Unassembled WGS sequence"/>
</dbReference>
<dbReference type="EMBL" id="JAVFKY010000002">
    <property type="protein sequence ID" value="KAK5580016.1"/>
    <property type="molecule type" value="Genomic_DNA"/>
</dbReference>
<reference evidence="12 13" key="1">
    <citation type="submission" date="2023-11" db="EMBL/GenBank/DDBJ databases">
        <title>Dfirmibasis_genome.</title>
        <authorList>
            <person name="Edelbroek B."/>
            <person name="Kjellin J."/>
            <person name="Jerlstrom-Hultqvist J."/>
            <person name="Soderbom F."/>
        </authorList>
    </citation>
    <scope>NUCLEOTIDE SEQUENCE [LARGE SCALE GENOMIC DNA]</scope>
    <source>
        <strain evidence="12 13">TNS-C-14</strain>
    </source>
</reference>
<evidence type="ECO:0000313" key="13">
    <source>
        <dbReference type="Proteomes" id="UP001344447"/>
    </source>
</evidence>
<dbReference type="FunFam" id="1.50.10.10:FF:000023">
    <property type="entry name" value="Protein-glucosylgalactosylhydroxylysine glucosidase"/>
    <property type="match status" value="1"/>
</dbReference>
<evidence type="ECO:0000259" key="11">
    <source>
        <dbReference type="Pfam" id="PF03633"/>
    </source>
</evidence>
<keyword evidence="3" id="KW-0326">Glycosidase</keyword>
<evidence type="ECO:0000259" key="10">
    <source>
        <dbReference type="Pfam" id="PF03632"/>
    </source>
</evidence>
<keyword evidence="9" id="KW-0732">Signal</keyword>
<protein>
    <recommendedName>
        <fullName evidence="7">Protein-glucosylgalactosylhydroxylysine glucosidase</fullName>
        <ecNumber evidence="6">3.2.1.107</ecNumber>
    </recommendedName>
    <alternativeName>
        <fullName evidence="8">Acid trehalase-like protein 1</fullName>
    </alternativeName>
</protein>
<evidence type="ECO:0000256" key="4">
    <source>
        <dbReference type="ARBA" id="ARBA00051415"/>
    </source>
</evidence>
<dbReference type="Gene3D" id="1.50.10.10">
    <property type="match status" value="1"/>
</dbReference>
<proteinExistence type="inferred from homology"/>
<dbReference type="GO" id="GO:0047402">
    <property type="term" value="F:protein-glucosylgalactosylhydroxylysine glucosidase activity"/>
    <property type="evidence" value="ECO:0007669"/>
    <property type="project" value="UniProtKB-EC"/>
</dbReference>
<evidence type="ECO:0000256" key="8">
    <source>
        <dbReference type="ARBA" id="ARBA00079982"/>
    </source>
</evidence>
<dbReference type="Gene3D" id="2.60.420.10">
    <property type="entry name" value="Maltose phosphorylase, domain 3"/>
    <property type="match status" value="1"/>
</dbReference>
<dbReference type="Pfam" id="PF03633">
    <property type="entry name" value="Glyco_hydro_65C"/>
    <property type="match status" value="1"/>
</dbReference>
<keyword evidence="2" id="KW-0378">Hydrolase</keyword>
<feature type="chain" id="PRO_5042973853" description="Protein-glucosylgalactosylhydroxylysine glucosidase" evidence="9">
    <location>
        <begin position="22"/>
        <end position="726"/>
    </location>
</feature>
<comment type="function">
    <text evidence="5">Catalyzes the hydrolysis of glucose from the disaccharide unit linked to hydroxylysine residues of collagen and collagen-like proteins.</text>
</comment>
<evidence type="ECO:0000256" key="2">
    <source>
        <dbReference type="ARBA" id="ARBA00022801"/>
    </source>
</evidence>